<dbReference type="STRING" id="1403537.Q428_14660"/>
<dbReference type="AlphaFoldDB" id="A0A017RRH2"/>
<dbReference type="RefSeq" id="WP_035381882.1">
    <property type="nucleotide sequence ID" value="NZ_AZQP01000099.1"/>
</dbReference>
<keyword evidence="3" id="KW-1185">Reference proteome</keyword>
<dbReference type="Proteomes" id="UP000019681">
    <property type="component" value="Unassembled WGS sequence"/>
</dbReference>
<proteinExistence type="predicted"/>
<reference evidence="2 3" key="1">
    <citation type="journal article" date="2014" name="Genome Announc.">
        <title>Draft Genome Sequence of Fervidicella metallireducens Strain AeBT, an Iron-Reducing Thermoanaerobe from the Great Artesian Basin.</title>
        <authorList>
            <person name="Patel B.K."/>
        </authorList>
    </citation>
    <scope>NUCLEOTIDE SEQUENCE [LARGE SCALE GENOMIC DNA]</scope>
    <source>
        <strain evidence="2 3">AeB</strain>
    </source>
</reference>
<dbReference type="InterPro" id="IPR041657">
    <property type="entry name" value="HTH_17"/>
</dbReference>
<evidence type="ECO:0000313" key="2">
    <source>
        <dbReference type="EMBL" id="EYE87191.1"/>
    </source>
</evidence>
<evidence type="ECO:0000313" key="3">
    <source>
        <dbReference type="Proteomes" id="UP000019681"/>
    </source>
</evidence>
<organism evidence="2 3">
    <name type="scientific">Fervidicella metallireducens AeB</name>
    <dbReference type="NCBI Taxonomy" id="1403537"/>
    <lineage>
        <taxon>Bacteria</taxon>
        <taxon>Bacillati</taxon>
        <taxon>Bacillota</taxon>
        <taxon>Clostridia</taxon>
        <taxon>Eubacteriales</taxon>
        <taxon>Clostridiaceae</taxon>
        <taxon>Fervidicella</taxon>
    </lineage>
</organism>
<dbReference type="EMBL" id="AZQP01000099">
    <property type="protein sequence ID" value="EYE87191.1"/>
    <property type="molecule type" value="Genomic_DNA"/>
</dbReference>
<dbReference type="GO" id="GO:0003677">
    <property type="term" value="F:DNA binding"/>
    <property type="evidence" value="ECO:0007669"/>
    <property type="project" value="InterPro"/>
</dbReference>
<dbReference type="NCBIfam" id="TIGR01764">
    <property type="entry name" value="excise"/>
    <property type="match status" value="1"/>
</dbReference>
<accession>A0A017RRH2</accession>
<name>A0A017RRH2_9CLOT</name>
<dbReference type="OrthoDB" id="90266at2"/>
<comment type="caution">
    <text evidence="2">The sequence shown here is derived from an EMBL/GenBank/DDBJ whole genome shotgun (WGS) entry which is preliminary data.</text>
</comment>
<dbReference type="Pfam" id="PF12728">
    <property type="entry name" value="HTH_17"/>
    <property type="match status" value="1"/>
</dbReference>
<protein>
    <recommendedName>
        <fullName evidence="1">Helix-turn-helix domain-containing protein</fullName>
    </recommendedName>
</protein>
<feature type="domain" description="Helix-turn-helix" evidence="1">
    <location>
        <begin position="8"/>
        <end position="56"/>
    </location>
</feature>
<dbReference type="InterPro" id="IPR010093">
    <property type="entry name" value="SinI_DNA-bd"/>
</dbReference>
<gene>
    <name evidence="2" type="ORF">Q428_14660</name>
</gene>
<sequence length="63" mass="7435">MFENYDEVLTPNQLIELLGVNKNIIYKLLNSVELKSFKIGKQHRITRQSLIEYILKKQQESPS</sequence>
<evidence type="ECO:0000259" key="1">
    <source>
        <dbReference type="Pfam" id="PF12728"/>
    </source>
</evidence>